<dbReference type="InterPro" id="IPR045054">
    <property type="entry name" value="P4HA-like"/>
</dbReference>
<evidence type="ECO:0000256" key="5">
    <source>
        <dbReference type="ARBA" id="ARBA00023004"/>
    </source>
</evidence>
<reference evidence="7 8" key="1">
    <citation type="journal article" date="2011" name="PLoS Pathog.">
        <title>Endophytic Life Strategies Decoded by Genome and Transcriptome Analyses of the Mutualistic Root Symbiont Piriformospora indica.</title>
        <authorList>
            <person name="Zuccaro A."/>
            <person name="Lahrmann U."/>
            <person name="Guldener U."/>
            <person name="Langen G."/>
            <person name="Pfiffi S."/>
            <person name="Biedenkopf D."/>
            <person name="Wong P."/>
            <person name="Samans B."/>
            <person name="Grimm C."/>
            <person name="Basiewicz M."/>
            <person name="Murat C."/>
            <person name="Martin F."/>
            <person name="Kogel K.H."/>
        </authorList>
    </citation>
    <scope>NUCLEOTIDE SEQUENCE [LARGE SCALE GENOMIC DNA]</scope>
    <source>
        <strain evidence="7 8">DSM 11827</strain>
    </source>
</reference>
<dbReference type="AlphaFoldDB" id="G4TST7"/>
<sequence>MSDKPSAYPPSSDTPVVAHVVDFAAVGLPEYSQRYALVLDGLFSPAECAWLLQQAVLSTSTENPWQIAQLNAGVGTQYTNTDVRNSLRIILDSPDLADWVLNKLRPHLGDIEAIRGAPMHKLMAHGDWVAKRKALGEVETVRENPEEVPLGRPSRKVKAKIAEPDAHLTRLNERLRFLKYTPGQFFKPHYDGCYYTPDRKEMSYMTLQIYLNGPMPEGVDSAMDGWDFVDPERSVHESEPLKGGATRIFSEDSMRNSTTKKDKYYDVEPRMGRVLVFEQEDLIHSGEEIIVRPIHLLVLIIARYLRSKVASPPDLDAYLVKAMYWYHLPNETKLQILYLVDPPQLVRLRQINRGLCELIDSSTRARLIIELAKSGYELTHTFDGLPSAASILRNHLAWQEKVVNLPEAIVVDVPREVGHLSELLIFDDHLYAPRPGGYYILPLHKLGHSSSKKWVPMKPLEFEITAILFVDPREKILAVRAREQGSREKSLLLLSSENLEKIPVVPEISSNGHRALMFSEHILVWTYLRDSYIVKNFLAAGFI</sequence>
<dbReference type="SMART" id="SM00702">
    <property type="entry name" value="P4Hc"/>
    <property type="match status" value="1"/>
</dbReference>
<dbReference type="Proteomes" id="UP000007148">
    <property type="component" value="Unassembled WGS sequence"/>
</dbReference>
<evidence type="ECO:0000256" key="2">
    <source>
        <dbReference type="ARBA" id="ARBA00022723"/>
    </source>
</evidence>
<dbReference type="GO" id="GO:0004656">
    <property type="term" value="F:procollagen-proline 4-dioxygenase activity"/>
    <property type="evidence" value="ECO:0007669"/>
    <property type="project" value="TreeGrafter"/>
</dbReference>
<evidence type="ECO:0000256" key="1">
    <source>
        <dbReference type="ARBA" id="ARBA00001961"/>
    </source>
</evidence>
<dbReference type="EMBL" id="CAFZ01000307">
    <property type="protein sequence ID" value="CCA74380.1"/>
    <property type="molecule type" value="Genomic_DNA"/>
</dbReference>
<dbReference type="STRING" id="1109443.G4TST7"/>
<keyword evidence="8" id="KW-1185">Reference proteome</keyword>
<evidence type="ECO:0000259" key="6">
    <source>
        <dbReference type="PROSITE" id="PS50181"/>
    </source>
</evidence>
<dbReference type="OrthoDB" id="69177at2759"/>
<feature type="domain" description="F-box" evidence="6">
    <location>
        <begin position="322"/>
        <end position="371"/>
    </location>
</feature>
<dbReference type="PANTHER" id="PTHR10869">
    <property type="entry name" value="PROLYL 4-HYDROXYLASE ALPHA SUBUNIT"/>
    <property type="match status" value="1"/>
</dbReference>
<keyword evidence="2" id="KW-0479">Metal-binding</keyword>
<gene>
    <name evidence="7" type="ORF">PIIN_08332</name>
</gene>
<protein>
    <recommendedName>
        <fullName evidence="6">F-box domain-containing protein</fullName>
    </recommendedName>
</protein>
<dbReference type="HOGENOM" id="CLU_501630_0_0_1"/>
<dbReference type="Gene3D" id="2.60.120.620">
    <property type="entry name" value="q2cbj1_9rhob like domain"/>
    <property type="match status" value="1"/>
</dbReference>
<keyword evidence="5" id="KW-0408">Iron</keyword>
<proteinExistence type="predicted"/>
<dbReference type="GO" id="GO:0005506">
    <property type="term" value="F:iron ion binding"/>
    <property type="evidence" value="ECO:0007669"/>
    <property type="project" value="InterPro"/>
</dbReference>
<comment type="caution">
    <text evidence="7">The sequence shown here is derived from an EMBL/GenBank/DDBJ whole genome shotgun (WGS) entry which is preliminary data.</text>
</comment>
<name>G4TST7_SERID</name>
<dbReference type="PANTHER" id="PTHR10869:SF241">
    <property type="entry name" value="FE2OG DIOXYGENASE DOMAIN-CONTAINING PROTEIN"/>
    <property type="match status" value="1"/>
</dbReference>
<evidence type="ECO:0000313" key="8">
    <source>
        <dbReference type="Proteomes" id="UP000007148"/>
    </source>
</evidence>
<dbReference type="PROSITE" id="PS50181">
    <property type="entry name" value="FBOX"/>
    <property type="match status" value="1"/>
</dbReference>
<accession>G4TST7</accession>
<dbReference type="GO" id="GO:0005783">
    <property type="term" value="C:endoplasmic reticulum"/>
    <property type="evidence" value="ECO:0007669"/>
    <property type="project" value="TreeGrafter"/>
</dbReference>
<dbReference type="GO" id="GO:0031418">
    <property type="term" value="F:L-ascorbic acid binding"/>
    <property type="evidence" value="ECO:0007669"/>
    <property type="project" value="InterPro"/>
</dbReference>
<dbReference type="eggNOG" id="ENOG502S24K">
    <property type="taxonomic scope" value="Eukaryota"/>
</dbReference>
<dbReference type="InterPro" id="IPR001810">
    <property type="entry name" value="F-box_dom"/>
</dbReference>
<dbReference type="SUPFAM" id="SSF81383">
    <property type="entry name" value="F-box domain"/>
    <property type="match status" value="1"/>
</dbReference>
<dbReference type="InParanoid" id="G4TST7"/>
<organism evidence="7 8">
    <name type="scientific">Serendipita indica (strain DSM 11827)</name>
    <name type="common">Root endophyte fungus</name>
    <name type="synonym">Piriformospora indica</name>
    <dbReference type="NCBI Taxonomy" id="1109443"/>
    <lineage>
        <taxon>Eukaryota</taxon>
        <taxon>Fungi</taxon>
        <taxon>Dikarya</taxon>
        <taxon>Basidiomycota</taxon>
        <taxon>Agaricomycotina</taxon>
        <taxon>Agaricomycetes</taxon>
        <taxon>Sebacinales</taxon>
        <taxon>Serendipitaceae</taxon>
        <taxon>Serendipita</taxon>
    </lineage>
</organism>
<keyword evidence="4" id="KW-0560">Oxidoreductase</keyword>
<comment type="cofactor">
    <cofactor evidence="1">
        <name>L-ascorbate</name>
        <dbReference type="ChEBI" id="CHEBI:38290"/>
    </cofactor>
</comment>
<evidence type="ECO:0000256" key="3">
    <source>
        <dbReference type="ARBA" id="ARBA00022964"/>
    </source>
</evidence>
<dbReference type="InterPro" id="IPR006620">
    <property type="entry name" value="Pro_4_hyd_alph"/>
</dbReference>
<keyword evidence="3" id="KW-0223">Dioxygenase</keyword>
<evidence type="ECO:0000313" key="7">
    <source>
        <dbReference type="EMBL" id="CCA74380.1"/>
    </source>
</evidence>
<dbReference type="InterPro" id="IPR036047">
    <property type="entry name" value="F-box-like_dom_sf"/>
</dbReference>
<evidence type="ECO:0000256" key="4">
    <source>
        <dbReference type="ARBA" id="ARBA00023002"/>
    </source>
</evidence>